<gene>
    <name evidence="7" type="ORF">GQ55_8G045800</name>
</gene>
<dbReference type="AlphaFoldDB" id="A0A2T7CKQ6"/>
<reference evidence="7 8" key="1">
    <citation type="submission" date="2018-04" db="EMBL/GenBank/DDBJ databases">
        <title>WGS assembly of Panicum hallii var. hallii HAL2.</title>
        <authorList>
            <person name="Lovell J."/>
            <person name="Jenkins J."/>
            <person name="Lowry D."/>
            <person name="Mamidi S."/>
            <person name="Sreedasyam A."/>
            <person name="Weng X."/>
            <person name="Barry K."/>
            <person name="Bonette J."/>
            <person name="Campitelli B."/>
            <person name="Daum C."/>
            <person name="Gordon S."/>
            <person name="Gould B."/>
            <person name="Lipzen A."/>
            <person name="MacQueen A."/>
            <person name="Palacio-Mejia J."/>
            <person name="Plott C."/>
            <person name="Shakirov E."/>
            <person name="Shu S."/>
            <person name="Yoshinaga Y."/>
            <person name="Zane M."/>
            <person name="Rokhsar D."/>
            <person name="Grimwood J."/>
            <person name="Schmutz J."/>
            <person name="Juenger T."/>
        </authorList>
    </citation>
    <scope>NUCLEOTIDE SEQUENCE [LARGE SCALE GENOMIC DNA]</scope>
    <source>
        <strain evidence="8">cv. HAL2</strain>
    </source>
</reference>
<dbReference type="InterPro" id="IPR003441">
    <property type="entry name" value="NAC-dom"/>
</dbReference>
<dbReference type="GO" id="GO:0006355">
    <property type="term" value="P:regulation of DNA-templated transcription"/>
    <property type="evidence" value="ECO:0007669"/>
    <property type="project" value="InterPro"/>
</dbReference>
<evidence type="ECO:0000313" key="7">
    <source>
        <dbReference type="EMBL" id="PUZ43925.1"/>
    </source>
</evidence>
<feature type="compositionally biased region" description="Polar residues" evidence="5">
    <location>
        <begin position="48"/>
        <end position="58"/>
    </location>
</feature>
<organism evidence="7 8">
    <name type="scientific">Panicum hallii var. hallii</name>
    <dbReference type="NCBI Taxonomy" id="1504633"/>
    <lineage>
        <taxon>Eukaryota</taxon>
        <taxon>Viridiplantae</taxon>
        <taxon>Streptophyta</taxon>
        <taxon>Embryophyta</taxon>
        <taxon>Tracheophyta</taxon>
        <taxon>Spermatophyta</taxon>
        <taxon>Magnoliopsida</taxon>
        <taxon>Liliopsida</taxon>
        <taxon>Poales</taxon>
        <taxon>Poaceae</taxon>
        <taxon>PACMAD clade</taxon>
        <taxon>Panicoideae</taxon>
        <taxon>Panicodae</taxon>
        <taxon>Paniceae</taxon>
        <taxon>Panicinae</taxon>
        <taxon>Panicum</taxon>
        <taxon>Panicum sect. Panicum</taxon>
    </lineage>
</organism>
<dbReference type="Gramene" id="PUZ43925">
    <property type="protein sequence ID" value="PUZ43925"/>
    <property type="gene ID" value="GQ55_8G045800"/>
</dbReference>
<accession>A0A2T7CKQ6</accession>
<keyword evidence="1" id="KW-0805">Transcription regulation</keyword>
<keyword evidence="8" id="KW-1185">Reference proteome</keyword>
<dbReference type="PROSITE" id="PS51005">
    <property type="entry name" value="NAC"/>
    <property type="match status" value="1"/>
</dbReference>
<evidence type="ECO:0000256" key="3">
    <source>
        <dbReference type="ARBA" id="ARBA00023163"/>
    </source>
</evidence>
<dbReference type="PANTHER" id="PTHR31719:SF116">
    <property type="entry name" value="NAC DOMAIN-CONTAINING PROTEIN"/>
    <property type="match status" value="1"/>
</dbReference>
<dbReference type="Proteomes" id="UP000244336">
    <property type="component" value="Chromosome 8"/>
</dbReference>
<dbReference type="EMBL" id="CM009756">
    <property type="protein sequence ID" value="PUZ43925.1"/>
    <property type="molecule type" value="Genomic_DNA"/>
</dbReference>
<dbReference type="STRING" id="1504633.A0A2T7CKQ6"/>
<feature type="compositionally biased region" description="Polar residues" evidence="5">
    <location>
        <begin position="17"/>
        <end position="31"/>
    </location>
</feature>
<dbReference type="OrthoDB" id="694530at2759"/>
<evidence type="ECO:0000313" key="8">
    <source>
        <dbReference type="Proteomes" id="UP000244336"/>
    </source>
</evidence>
<dbReference type="PANTHER" id="PTHR31719">
    <property type="entry name" value="NAC TRANSCRIPTION FACTOR 56"/>
    <property type="match status" value="1"/>
</dbReference>
<feature type="compositionally biased region" description="Basic and acidic residues" evidence="5">
    <location>
        <begin position="1"/>
        <end position="12"/>
    </location>
</feature>
<dbReference type="InterPro" id="IPR036093">
    <property type="entry name" value="NAC_dom_sf"/>
</dbReference>
<evidence type="ECO:0000256" key="4">
    <source>
        <dbReference type="ARBA" id="ARBA00023242"/>
    </source>
</evidence>
<feature type="region of interest" description="Disordered" evidence="5">
    <location>
        <begin position="141"/>
        <end position="170"/>
    </location>
</feature>
<evidence type="ECO:0000256" key="5">
    <source>
        <dbReference type="SAM" id="MobiDB-lite"/>
    </source>
</evidence>
<feature type="domain" description="NAC" evidence="6">
    <location>
        <begin position="80"/>
        <end position="240"/>
    </location>
</feature>
<protein>
    <recommendedName>
        <fullName evidence="6">NAC domain-containing protein</fullName>
    </recommendedName>
</protein>
<dbReference type="SUPFAM" id="SSF101941">
    <property type="entry name" value="NAC domain"/>
    <property type="match status" value="1"/>
</dbReference>
<feature type="region of interest" description="Disordered" evidence="5">
    <location>
        <begin position="1"/>
        <end position="68"/>
    </location>
</feature>
<keyword evidence="3" id="KW-0804">Transcription</keyword>
<dbReference type="Gene3D" id="2.170.150.80">
    <property type="entry name" value="NAC domain"/>
    <property type="match status" value="1"/>
</dbReference>
<dbReference type="GO" id="GO:0003677">
    <property type="term" value="F:DNA binding"/>
    <property type="evidence" value="ECO:0007669"/>
    <property type="project" value="UniProtKB-KW"/>
</dbReference>
<dbReference type="Pfam" id="PF02365">
    <property type="entry name" value="NAM"/>
    <property type="match status" value="1"/>
</dbReference>
<proteinExistence type="predicted"/>
<keyword evidence="2" id="KW-0238">DNA-binding</keyword>
<evidence type="ECO:0000256" key="2">
    <source>
        <dbReference type="ARBA" id="ARBA00023125"/>
    </source>
</evidence>
<feature type="compositionally biased region" description="Basic and acidic residues" evidence="5">
    <location>
        <begin position="59"/>
        <end position="68"/>
    </location>
</feature>
<name>A0A2T7CKQ6_9POAL</name>
<evidence type="ECO:0000256" key="1">
    <source>
        <dbReference type="ARBA" id="ARBA00023015"/>
    </source>
</evidence>
<keyword evidence="4" id="KW-0539">Nucleus</keyword>
<evidence type="ECO:0000259" key="6">
    <source>
        <dbReference type="PROSITE" id="PS51005"/>
    </source>
</evidence>
<sequence length="371" mass="40410">MRRSELEAEKPVHIYQHRQQALTATRIRIQNSSRASREPSARRRPSPQINTGEGPSSDPNEKPRKGARAEMEAYRFGFNLPPANKFDPTDADIVAHYLLPRAVGFPNPHGHAIIDADPCSCPPWEFMRRHGHADSDHAFFFGRPRGPEPRKRAARAVDPGEDGVGGTWDGQRSEATRFVLSRGGGGGPGAARLEVTYKRHSLSYYHGPQKSKTSGWVMHDYQIVDPPHLSGTVLYRVRITDRRKKQQQQQQQEADAVTVAGHQVVPPGPDQPGPSNYCEVQEYGGLVGDTGGCYGGGGGGGGGGNNNYLHDGGVIGETGGYDYVGDDSSHYLNQDLSCYMYHGDGSGRDDDYFFNVGDDNSFECPDGGNGG</sequence>